<proteinExistence type="predicted"/>
<dbReference type="EMBL" id="ADBV01011142">
    <property type="protein sequence ID" value="EJW75070.1"/>
    <property type="molecule type" value="Genomic_DNA"/>
</dbReference>
<gene>
    <name evidence="1" type="ORF">WUBG_14021</name>
</gene>
<comment type="caution">
    <text evidence="1">The sequence shown here is derived from an EMBL/GenBank/DDBJ whole genome shotgun (WGS) entry which is preliminary data.</text>
</comment>
<accession>J9ALG4</accession>
<dbReference type="Proteomes" id="UP000004810">
    <property type="component" value="Unassembled WGS sequence"/>
</dbReference>
<organism evidence="1 2">
    <name type="scientific">Wuchereria bancrofti</name>
    <dbReference type="NCBI Taxonomy" id="6293"/>
    <lineage>
        <taxon>Eukaryota</taxon>
        <taxon>Metazoa</taxon>
        <taxon>Ecdysozoa</taxon>
        <taxon>Nematoda</taxon>
        <taxon>Chromadorea</taxon>
        <taxon>Rhabditida</taxon>
        <taxon>Spirurina</taxon>
        <taxon>Spiruromorpha</taxon>
        <taxon>Filarioidea</taxon>
        <taxon>Onchocercidae</taxon>
        <taxon>Wuchereria</taxon>
    </lineage>
</organism>
<protein>
    <submittedName>
        <fullName evidence="1">Uncharacterized protein</fullName>
    </submittedName>
</protein>
<name>J9ALG4_WUCBA</name>
<dbReference type="AlphaFoldDB" id="J9ALG4"/>
<reference evidence="2" key="1">
    <citation type="submission" date="2012-08" db="EMBL/GenBank/DDBJ databases">
        <title>The Genome Sequence of Wuchereria bancrofti.</title>
        <authorList>
            <person name="Nutman T.B."/>
            <person name="Fink D.L."/>
            <person name="Russ C."/>
            <person name="Young S."/>
            <person name="Zeng Q."/>
            <person name="Koehrsen M."/>
            <person name="Alvarado L."/>
            <person name="Berlin A."/>
            <person name="Chapman S.B."/>
            <person name="Chen Z."/>
            <person name="Freedman E."/>
            <person name="Gellesch M."/>
            <person name="Goldberg J."/>
            <person name="Griggs A."/>
            <person name="Gujja S."/>
            <person name="Heilman E.R."/>
            <person name="Heiman D."/>
            <person name="Hepburn T."/>
            <person name="Howarth C."/>
            <person name="Jen D."/>
            <person name="Larson L."/>
            <person name="Lewis B."/>
            <person name="Mehta T."/>
            <person name="Park D."/>
            <person name="Pearson M."/>
            <person name="Roberts A."/>
            <person name="Saif S."/>
            <person name="Shea T."/>
            <person name="Shenoy N."/>
            <person name="Sisk P."/>
            <person name="Stolte C."/>
            <person name="Sykes S."/>
            <person name="Walk T."/>
            <person name="White J."/>
            <person name="Yandava C."/>
            <person name="Haas B."/>
            <person name="Henn M.R."/>
            <person name="Nusbaum C."/>
            <person name="Birren B."/>
        </authorList>
    </citation>
    <scope>NUCLEOTIDE SEQUENCE [LARGE SCALE GENOMIC DNA]</scope>
    <source>
        <strain evidence="2">NA</strain>
    </source>
</reference>
<feature type="non-terminal residue" evidence="1">
    <location>
        <position position="57"/>
    </location>
</feature>
<sequence length="57" mass="6819">MTKYNWTAEIPQLSNPKYEEVIDMRIYKHPFKLDDTSKLQTIRCEYGQASLKRGRLL</sequence>
<evidence type="ECO:0000313" key="1">
    <source>
        <dbReference type="EMBL" id="EJW75070.1"/>
    </source>
</evidence>
<evidence type="ECO:0000313" key="2">
    <source>
        <dbReference type="Proteomes" id="UP000004810"/>
    </source>
</evidence>